<reference evidence="5 6" key="1">
    <citation type="submission" date="2017-06" db="EMBL/GenBank/DDBJ databases">
        <title>Investigating the central metabolism of Clostridium thermosuccinogenes.</title>
        <authorList>
            <person name="Koendjbiharie J.G."/>
            <person name="van Kranenburg R."/>
        </authorList>
    </citation>
    <scope>NUCLEOTIDE SEQUENCE [LARGE SCALE GENOMIC DNA]</scope>
    <source>
        <strain evidence="5 6">DSM 5806</strain>
    </source>
</reference>
<feature type="domain" description="Methyl-accepting transducer" evidence="4">
    <location>
        <begin position="201"/>
        <end position="458"/>
    </location>
</feature>
<evidence type="ECO:0000256" key="3">
    <source>
        <dbReference type="SAM" id="Phobius"/>
    </source>
</evidence>
<dbReference type="SUPFAM" id="SSF58104">
    <property type="entry name" value="Methyl-accepting chemotaxis protein (MCP) signaling domain"/>
    <property type="match status" value="1"/>
</dbReference>
<dbReference type="Pfam" id="PF00015">
    <property type="entry name" value="MCPsignal"/>
    <property type="match status" value="1"/>
</dbReference>
<gene>
    <name evidence="5" type="ORF">CDQ84_14710</name>
</gene>
<organism evidence="5 6">
    <name type="scientific">Clostridium thermosuccinogenes</name>
    <dbReference type="NCBI Taxonomy" id="84032"/>
    <lineage>
        <taxon>Bacteria</taxon>
        <taxon>Bacillati</taxon>
        <taxon>Bacillota</taxon>
        <taxon>Clostridia</taxon>
        <taxon>Eubacteriales</taxon>
        <taxon>Clostridiaceae</taxon>
        <taxon>Clostridium</taxon>
    </lineage>
</organism>
<feature type="transmembrane region" description="Helical" evidence="3">
    <location>
        <begin position="40"/>
        <end position="59"/>
    </location>
</feature>
<evidence type="ECO:0000259" key="4">
    <source>
        <dbReference type="PROSITE" id="PS50111"/>
    </source>
</evidence>
<dbReference type="Proteomes" id="UP000236151">
    <property type="component" value="Unassembled WGS sequence"/>
</dbReference>
<feature type="transmembrane region" description="Helical" evidence="3">
    <location>
        <begin position="12"/>
        <end position="34"/>
    </location>
</feature>
<dbReference type="GO" id="GO:0007165">
    <property type="term" value="P:signal transduction"/>
    <property type="evidence" value="ECO:0007669"/>
    <property type="project" value="UniProtKB-KW"/>
</dbReference>
<dbReference type="EMBL" id="NIOJ01000045">
    <property type="protein sequence ID" value="PNT96735.1"/>
    <property type="molecule type" value="Genomic_DNA"/>
</dbReference>
<keyword evidence="3" id="KW-0472">Membrane</keyword>
<keyword evidence="3" id="KW-1133">Transmembrane helix</keyword>
<feature type="transmembrane region" description="Helical" evidence="3">
    <location>
        <begin position="139"/>
        <end position="159"/>
    </location>
</feature>
<dbReference type="AlphaFoldDB" id="A0A2K2F9Y8"/>
<sequence length="502" mass="56585">MNYSIHCRKVHKINLFLTQGLVTLILIPLVYSRGLDACKLYIFSGIVVVGLATLNYFIPTPDKVKGLIFALLPLTVICTIFYIDRFTLNKHYMMFFTIIMIALYFDKQMIFIYSAFMILYTFALYICVPAKLLGAEHNIPVFITIFSAIFSTLAALYFLTDAGSKLILSSINKEQNAQKLVQQLTDVLQTINQSAVKLNHSTENVKLNMDRIREDSQSILETVEQMAASISYEAQNITQINNVVLSSLQNMEKAASVSQEVAAESQKMNQNIQKDWHKVSRITEYMNTLNDSVQITTSTVDELQESLQMVNSLLLGIENIASQTNLLALNAAIEAARAGEQGKGFAIVADEVRKLAEQSREIASQITKVTQQIFEKSKAAQEKSHEGKQAVEEGQYLLHEIAQSFNTMKESFDMTNLHLKNNMDTILQTTREFHKLSEQIESAVAITEENTASTEEIVSTLTTENEFIDMISQSTQQLKDLSQELLNVCQSQDSDLLRMEKK</sequence>
<name>A0A2K2F9Y8_9CLOT</name>
<evidence type="ECO:0000313" key="6">
    <source>
        <dbReference type="Proteomes" id="UP000236151"/>
    </source>
</evidence>
<dbReference type="SMART" id="SM00283">
    <property type="entry name" value="MA"/>
    <property type="match status" value="1"/>
</dbReference>
<keyword evidence="6" id="KW-1185">Reference proteome</keyword>
<evidence type="ECO:0000256" key="1">
    <source>
        <dbReference type="ARBA" id="ARBA00023224"/>
    </source>
</evidence>
<comment type="caution">
    <text evidence="5">The sequence shown here is derived from an EMBL/GenBank/DDBJ whole genome shotgun (WGS) entry which is preliminary data.</text>
</comment>
<protein>
    <recommendedName>
        <fullName evidence="4">Methyl-accepting transducer domain-containing protein</fullName>
    </recommendedName>
</protein>
<proteinExistence type="predicted"/>
<accession>A0A2K2F9Y8</accession>
<keyword evidence="3" id="KW-0812">Transmembrane</keyword>
<dbReference type="PANTHER" id="PTHR32089:SF112">
    <property type="entry name" value="LYSOZYME-LIKE PROTEIN-RELATED"/>
    <property type="match status" value="1"/>
</dbReference>
<feature type="transmembrane region" description="Helical" evidence="3">
    <location>
        <begin position="66"/>
        <end position="83"/>
    </location>
</feature>
<dbReference type="GO" id="GO:0016020">
    <property type="term" value="C:membrane"/>
    <property type="evidence" value="ECO:0007669"/>
    <property type="project" value="InterPro"/>
</dbReference>
<dbReference type="InterPro" id="IPR004089">
    <property type="entry name" value="MCPsignal_dom"/>
</dbReference>
<dbReference type="Gene3D" id="1.10.287.950">
    <property type="entry name" value="Methyl-accepting chemotaxis protein"/>
    <property type="match status" value="1"/>
</dbReference>
<evidence type="ECO:0000313" key="5">
    <source>
        <dbReference type="EMBL" id="PNT96735.1"/>
    </source>
</evidence>
<keyword evidence="1 2" id="KW-0807">Transducer</keyword>
<dbReference type="KEGG" id="cthd:CDO33_12260"/>
<dbReference type="PROSITE" id="PS50111">
    <property type="entry name" value="CHEMOTAXIS_TRANSDUC_2"/>
    <property type="match status" value="1"/>
</dbReference>
<dbReference type="RefSeq" id="WP_103082491.1">
    <property type="nucleotide sequence ID" value="NZ_NIOJ01000045.1"/>
</dbReference>
<feature type="transmembrane region" description="Helical" evidence="3">
    <location>
        <begin position="110"/>
        <end position="133"/>
    </location>
</feature>
<evidence type="ECO:0000256" key="2">
    <source>
        <dbReference type="PROSITE-ProRule" id="PRU00284"/>
    </source>
</evidence>
<dbReference type="OrthoDB" id="2542987at2"/>
<dbReference type="PANTHER" id="PTHR32089">
    <property type="entry name" value="METHYL-ACCEPTING CHEMOTAXIS PROTEIN MCPB"/>
    <property type="match status" value="1"/>
</dbReference>